<comment type="caution">
    <text evidence="1">The sequence shown here is derived from an EMBL/GenBank/DDBJ whole genome shotgun (WGS) entry which is preliminary data.</text>
</comment>
<name>A0ACB9GBD2_CICIN</name>
<gene>
    <name evidence="1" type="ORF">L2E82_09902</name>
</gene>
<accession>A0ACB9GBD2</accession>
<dbReference type="Proteomes" id="UP001055811">
    <property type="component" value="Linkage Group LG02"/>
</dbReference>
<dbReference type="EMBL" id="CM042010">
    <property type="protein sequence ID" value="KAI3780042.1"/>
    <property type="molecule type" value="Genomic_DNA"/>
</dbReference>
<proteinExistence type="predicted"/>
<evidence type="ECO:0000313" key="2">
    <source>
        <dbReference type="Proteomes" id="UP001055811"/>
    </source>
</evidence>
<keyword evidence="2" id="KW-1185">Reference proteome</keyword>
<evidence type="ECO:0000313" key="1">
    <source>
        <dbReference type="EMBL" id="KAI3780042.1"/>
    </source>
</evidence>
<reference evidence="1 2" key="2">
    <citation type="journal article" date="2022" name="Mol. Ecol. Resour.">
        <title>The genomes of chicory, endive, great burdock and yacon provide insights into Asteraceae paleo-polyploidization history and plant inulin production.</title>
        <authorList>
            <person name="Fan W."/>
            <person name="Wang S."/>
            <person name="Wang H."/>
            <person name="Wang A."/>
            <person name="Jiang F."/>
            <person name="Liu H."/>
            <person name="Zhao H."/>
            <person name="Xu D."/>
            <person name="Zhang Y."/>
        </authorList>
    </citation>
    <scope>NUCLEOTIDE SEQUENCE [LARGE SCALE GENOMIC DNA]</scope>
    <source>
        <strain evidence="2">cv. Punajuju</strain>
        <tissue evidence="1">Leaves</tissue>
    </source>
</reference>
<protein>
    <submittedName>
        <fullName evidence="1">Uncharacterized protein</fullName>
    </submittedName>
</protein>
<sequence length="71" mass="7932">MIMFLESNTKKSINSKHAELGAQKERSKATAALLLPSSPPFSLSPFLHQHSTFLHVTLHPSLFLGFPQLQF</sequence>
<organism evidence="1 2">
    <name type="scientific">Cichorium intybus</name>
    <name type="common">Chicory</name>
    <dbReference type="NCBI Taxonomy" id="13427"/>
    <lineage>
        <taxon>Eukaryota</taxon>
        <taxon>Viridiplantae</taxon>
        <taxon>Streptophyta</taxon>
        <taxon>Embryophyta</taxon>
        <taxon>Tracheophyta</taxon>
        <taxon>Spermatophyta</taxon>
        <taxon>Magnoliopsida</taxon>
        <taxon>eudicotyledons</taxon>
        <taxon>Gunneridae</taxon>
        <taxon>Pentapetalae</taxon>
        <taxon>asterids</taxon>
        <taxon>campanulids</taxon>
        <taxon>Asterales</taxon>
        <taxon>Asteraceae</taxon>
        <taxon>Cichorioideae</taxon>
        <taxon>Cichorieae</taxon>
        <taxon>Cichoriinae</taxon>
        <taxon>Cichorium</taxon>
    </lineage>
</organism>
<reference evidence="2" key="1">
    <citation type="journal article" date="2022" name="Mol. Ecol. Resour.">
        <title>The genomes of chicory, endive, great burdock and yacon provide insights into Asteraceae palaeo-polyploidization history and plant inulin production.</title>
        <authorList>
            <person name="Fan W."/>
            <person name="Wang S."/>
            <person name="Wang H."/>
            <person name="Wang A."/>
            <person name="Jiang F."/>
            <person name="Liu H."/>
            <person name="Zhao H."/>
            <person name="Xu D."/>
            <person name="Zhang Y."/>
        </authorList>
    </citation>
    <scope>NUCLEOTIDE SEQUENCE [LARGE SCALE GENOMIC DNA]</scope>
    <source>
        <strain evidence="2">cv. Punajuju</strain>
    </source>
</reference>